<keyword evidence="7" id="KW-1162">Viral penetration into host cytoplasm</keyword>
<keyword evidence="3 7" id="KW-1161">Viral attachment to host cell</keyword>
<evidence type="ECO:0000313" key="9">
    <source>
        <dbReference type="EMBL" id="AYA94263.2"/>
    </source>
</evidence>
<organism evidence="9">
    <name type="scientific">Human papillomavirus</name>
    <dbReference type="NCBI Taxonomy" id="10566"/>
    <lineage>
        <taxon>Viruses</taxon>
        <taxon>Monodnaviria</taxon>
        <taxon>Shotokuvirae</taxon>
        <taxon>Cossaviricota</taxon>
        <taxon>Papovaviricetes</taxon>
        <taxon>Zurhausenvirales</taxon>
        <taxon>Papillomaviridae</taxon>
    </lineage>
</organism>
<feature type="disulfide bond" description="Interchain (with Cys-200)" evidence="7">
    <location>
        <position position="458"/>
    </location>
</feature>
<keyword evidence="2 7" id="KW-0945">Host-virus interaction</keyword>
<dbReference type="GO" id="GO:0039620">
    <property type="term" value="C:T=7 icosahedral viral capsid"/>
    <property type="evidence" value="ECO:0007669"/>
    <property type="project" value="UniProtKB-UniRule"/>
</dbReference>
<sequence length="530" mass="61069">MIIIYSLVTLEGNVSAQIYFNFLQMALWLRENNKFYLPPSKPKRQVLSTDEYVTETNIFFHTATDRLITVGHPYFSVKNDADNEIVVPKVSANQFRVFRLHFPDPNKFALIDPSIYNPDRERLVWKLRGIEVGRGNPLGVSCTGHPYFNKYSDVENPTGYPQEDTGDNRVNLAFDPKQSQVFIVGCTPPWGEYWDVTEPCKDRRVDQGACPPIERKTVVIEDGDMSDIGFGAINNKTFFQDRSGVPLEILNTITKWPDFIKMSKEIYGDSMFFFGRKEQLFARHMLNRAGKVGDTIPMDGTDYYIAREDNKIASHIYYSTPSGSLNSTEGQLFNKPFWLQKAQGTNNGICWGNQMFVTVLDNTRNTNFTLSIKIDNPLPNGDYKFKSEDFRQYLRHTEIFDMELVLQLCKVSLDPDILAHINVMNPHILDEWDLAFVPPAPTGVEDAYRYITSWATKCPTAEPNKEKPDPYGNYKFWDVDLTEKFTSDLSQTSLGRRFLYQTNILTRKRLRTDITTVQGSRKTIKRKRTK</sequence>
<comment type="subunit">
    <text evidence="7">Self-assembles into homopentamers. The capsid has an icosahedral symmetry and consists of 72 capsomers, with each capsomer being a pentamer of L1. Interacts with the minor capsid protein L2; this interaction is necessary for viral genome encapsidation. Interacts with protein E2; this interaction enhances E2-dependent replication and transcription activation.</text>
</comment>
<evidence type="ECO:0000256" key="1">
    <source>
        <dbReference type="ARBA" id="ARBA00022561"/>
    </source>
</evidence>
<keyword evidence="4 7" id="KW-0946">Virion</keyword>
<evidence type="ECO:0000256" key="3">
    <source>
        <dbReference type="ARBA" id="ARBA00022804"/>
    </source>
</evidence>
<comment type="subcellular location">
    <subcellularLocation>
        <location evidence="7">Virion</location>
    </subcellularLocation>
    <subcellularLocation>
        <location evidence="7">Host nucleus</location>
    </subcellularLocation>
</comment>
<dbReference type="HAMAP" id="MF_04002">
    <property type="entry name" value="PPV_L1"/>
    <property type="match status" value="1"/>
</dbReference>
<accession>A0A385PMC5</accession>
<keyword evidence="7" id="KW-1015">Disulfide bond</keyword>
<dbReference type="PRINTS" id="PR00865">
    <property type="entry name" value="HPVCAPSIDL1"/>
</dbReference>
<proteinExistence type="inferred from homology"/>
<keyword evidence="5 7" id="KW-0426">Late protein</keyword>
<name>A0A385PMC5_9PAPI</name>
<evidence type="ECO:0000256" key="7">
    <source>
        <dbReference type="HAMAP-Rule" id="MF_04002"/>
    </source>
</evidence>
<protein>
    <recommendedName>
        <fullName evidence="7 8">Major capsid protein L1</fullName>
    </recommendedName>
</protein>
<dbReference type="SUPFAM" id="SSF88648">
    <property type="entry name" value="Group I dsDNA viruses"/>
    <property type="match status" value="1"/>
</dbReference>
<dbReference type="Gene3D" id="2.60.175.20">
    <property type="entry name" value="Major capsid L1 (late) superfamily, Papillomavirus"/>
    <property type="match status" value="2"/>
</dbReference>
<keyword evidence="8" id="KW-1145">T=7 icosahedral capsid protein</keyword>
<keyword evidence="7" id="KW-1164">Virus endocytosis by host</keyword>
<evidence type="ECO:0000256" key="5">
    <source>
        <dbReference type="ARBA" id="ARBA00022921"/>
    </source>
</evidence>
<keyword evidence="7" id="KW-1048">Host nucleus</keyword>
<evidence type="ECO:0000256" key="8">
    <source>
        <dbReference type="RuleBase" id="RU361248"/>
    </source>
</evidence>
<keyword evidence="6 7" id="KW-1160">Virus entry into host cell</keyword>
<evidence type="ECO:0000256" key="2">
    <source>
        <dbReference type="ARBA" id="ARBA00022581"/>
    </source>
</evidence>
<feature type="disulfide bond" description="Interchain (with Cys-458)" evidence="7">
    <location>
        <position position="200"/>
    </location>
</feature>
<evidence type="ECO:0000256" key="4">
    <source>
        <dbReference type="ARBA" id="ARBA00022844"/>
    </source>
</evidence>
<dbReference type="GO" id="GO:0075509">
    <property type="term" value="P:endocytosis involved in viral entry into host cell"/>
    <property type="evidence" value="ECO:0007669"/>
    <property type="project" value="UniProtKB-KW"/>
</dbReference>
<dbReference type="Pfam" id="PF00500">
    <property type="entry name" value="Late_protein_L1"/>
    <property type="match status" value="1"/>
</dbReference>
<comment type="similarity">
    <text evidence="7 8">Belongs to the papillomaviridae L1 protein family.</text>
</comment>
<reference evidence="9" key="1">
    <citation type="journal article" date="2018" name="Nat. Med.">
        <title>Expanded skin virome in DOCK8-deficient patients.</title>
        <authorList>
            <consortium name="NISC Comparative Sequencing Program"/>
            <person name="Tirosh O."/>
            <person name="Conlan S."/>
            <person name="Deming C."/>
            <person name="Lee-Lin S.Q."/>
            <person name="Huang X."/>
            <person name="Su H.C."/>
            <person name="Freeman A.F."/>
            <person name="Segre J.A."/>
            <person name="Kong H.H."/>
        </authorList>
    </citation>
    <scope>NUCLEOTIDE SEQUENCE</scope>
    <source>
        <strain evidence="9">HPV-mSK_159</strain>
    </source>
</reference>
<dbReference type="InterPro" id="IPR002210">
    <property type="entry name" value="Capsid_L1_Papillomavir"/>
</dbReference>
<dbReference type="EMBL" id="MH777301">
    <property type="protein sequence ID" value="AYA94263.2"/>
    <property type="molecule type" value="Genomic_DNA"/>
</dbReference>
<evidence type="ECO:0000256" key="6">
    <source>
        <dbReference type="ARBA" id="ARBA00023296"/>
    </source>
</evidence>
<dbReference type="GO" id="GO:0019062">
    <property type="term" value="P:virion attachment to host cell"/>
    <property type="evidence" value="ECO:0007669"/>
    <property type="project" value="UniProtKB-UniRule"/>
</dbReference>
<gene>
    <name evidence="7 8" type="primary">L1</name>
</gene>
<dbReference type="InterPro" id="IPR036973">
    <property type="entry name" value="Capsid_L1_sf_Papillomavir"/>
</dbReference>
<dbReference type="GO" id="GO:0005198">
    <property type="term" value="F:structural molecule activity"/>
    <property type="evidence" value="ECO:0007669"/>
    <property type="project" value="UniProtKB-UniRule"/>
</dbReference>
<dbReference type="InterPro" id="IPR011222">
    <property type="entry name" value="dsDNA_vir_gr_I_capsid"/>
</dbReference>
<dbReference type="GO" id="GO:0042025">
    <property type="term" value="C:host cell nucleus"/>
    <property type="evidence" value="ECO:0007669"/>
    <property type="project" value="UniProtKB-SubCell"/>
</dbReference>
<comment type="function">
    <text evidence="7 8">Forms an icosahedral capsid with a T=7 symmetry and a 50 nm diameter. The capsid is composed of 72 pentamers linked to each other by disulfide bonds and associated with L2 proteins. Binds to heparan sulfate proteoglycans on cell surface of basal layer keratinocytes to provide initial virion attachment. This binding mediates a conformational change in the virus capsid that facilitates efficient infection. The virion enters the host cell via endocytosis. During virus trafficking, L1 protein dissociates from the viral DNA and the genomic DNA is released to the host nucleus. The virion assembly takes place within the cell nucleus. Encapsulates the genomic DNA together with protein L2.</text>
</comment>
<keyword evidence="1 7" id="KW-0167">Capsid protein</keyword>